<dbReference type="OrthoDB" id="821958at2"/>
<evidence type="ECO:0000313" key="1">
    <source>
        <dbReference type="EMBL" id="TCC96800.1"/>
    </source>
</evidence>
<dbReference type="RefSeq" id="WP_131598034.1">
    <property type="nucleotide sequence ID" value="NZ_SJSL01000010.1"/>
</dbReference>
<protein>
    <submittedName>
        <fullName evidence="1">Uncharacterized protein</fullName>
    </submittedName>
</protein>
<gene>
    <name evidence="1" type="ORF">EZ437_20635</name>
</gene>
<keyword evidence="2" id="KW-1185">Reference proteome</keyword>
<dbReference type="EMBL" id="SJSL01000010">
    <property type="protein sequence ID" value="TCC96800.1"/>
    <property type="molecule type" value="Genomic_DNA"/>
</dbReference>
<dbReference type="AlphaFoldDB" id="A0A4R0N9H1"/>
<dbReference type="Pfam" id="PF19781">
    <property type="entry name" value="DUF6266"/>
    <property type="match status" value="1"/>
</dbReference>
<accession>A0A4R0N9H1</accession>
<evidence type="ECO:0000313" key="2">
    <source>
        <dbReference type="Proteomes" id="UP000293347"/>
    </source>
</evidence>
<organism evidence="1 2">
    <name type="scientific">Pedobacter psychroterrae</name>
    <dbReference type="NCBI Taxonomy" id="2530453"/>
    <lineage>
        <taxon>Bacteria</taxon>
        <taxon>Pseudomonadati</taxon>
        <taxon>Bacteroidota</taxon>
        <taxon>Sphingobacteriia</taxon>
        <taxon>Sphingobacteriales</taxon>
        <taxon>Sphingobacteriaceae</taxon>
        <taxon>Pedobacter</taxon>
    </lineage>
</organism>
<proteinExistence type="predicted"/>
<dbReference type="InterPro" id="IPR046233">
    <property type="entry name" value="DUF6266"/>
</dbReference>
<reference evidence="1 2" key="1">
    <citation type="submission" date="2019-02" db="EMBL/GenBank/DDBJ databases">
        <title>Pedobacter sp. RP-1-14 sp. nov., isolated from Arctic soil.</title>
        <authorList>
            <person name="Dahal R.H."/>
        </authorList>
    </citation>
    <scope>NUCLEOTIDE SEQUENCE [LARGE SCALE GENOMIC DNA]</scope>
    <source>
        <strain evidence="1 2">RP-1-14</strain>
    </source>
</reference>
<dbReference type="Proteomes" id="UP000293347">
    <property type="component" value="Unassembled WGS sequence"/>
</dbReference>
<name>A0A4R0N9H1_9SPHI</name>
<sequence length="209" mass="23115">MAIIKSGILGGFKGKAGAVVGYELYGQDCMRGLPRIRSKFTPNERLNTSKFGLVQDTLSIILDFVQVGFKDYYTKTGGIRGAISYNRKHAVREDENGFYIDPNDFVVAGGDLPGALEPAFTIENPGTLKFTWATEIPQDADELDQVMLMAIDLKGKKASYAPIGEFRKRGEASLSLDGAYRAKYWTFISLLWPKTDQGSQPVNIWACQV</sequence>
<comment type="caution">
    <text evidence="1">The sequence shown here is derived from an EMBL/GenBank/DDBJ whole genome shotgun (WGS) entry which is preliminary data.</text>
</comment>